<dbReference type="EMBL" id="JAKEKT020000138">
    <property type="protein sequence ID" value="KAL1634091.1"/>
    <property type="molecule type" value="Genomic_DNA"/>
</dbReference>
<dbReference type="Proteomes" id="UP001521184">
    <property type="component" value="Unassembled WGS sequence"/>
</dbReference>
<accession>A0ABR3T462</accession>
<comment type="caution">
    <text evidence="1">The sequence shown here is derived from an EMBL/GenBank/DDBJ whole genome shotgun (WGS) entry which is preliminary data.</text>
</comment>
<name>A0ABR3T462_9PEZI</name>
<reference evidence="1 2" key="1">
    <citation type="journal article" date="2023" name="Plant Dis.">
        <title>First Report of Diplodia intermedia Causing Canker and Dieback Diseases on Apple Trees in Canada.</title>
        <authorList>
            <person name="Ellouze W."/>
            <person name="Ilyukhin E."/>
            <person name="Sulman M."/>
            <person name="Ali S."/>
        </authorList>
    </citation>
    <scope>NUCLEOTIDE SEQUENCE [LARGE SCALE GENOMIC DNA]</scope>
    <source>
        <strain evidence="1 2">M45-28</strain>
    </source>
</reference>
<evidence type="ECO:0000313" key="1">
    <source>
        <dbReference type="EMBL" id="KAL1634091.1"/>
    </source>
</evidence>
<keyword evidence="2" id="KW-1185">Reference proteome</keyword>
<proteinExistence type="predicted"/>
<organism evidence="1 2">
    <name type="scientific">Diplodia intermedia</name>
    <dbReference type="NCBI Taxonomy" id="856260"/>
    <lineage>
        <taxon>Eukaryota</taxon>
        <taxon>Fungi</taxon>
        <taxon>Dikarya</taxon>
        <taxon>Ascomycota</taxon>
        <taxon>Pezizomycotina</taxon>
        <taxon>Dothideomycetes</taxon>
        <taxon>Dothideomycetes incertae sedis</taxon>
        <taxon>Botryosphaeriales</taxon>
        <taxon>Botryosphaeriaceae</taxon>
        <taxon>Diplodia</taxon>
    </lineage>
</organism>
<protein>
    <submittedName>
        <fullName evidence="1">Uncharacterized protein</fullName>
    </submittedName>
</protein>
<evidence type="ECO:0000313" key="2">
    <source>
        <dbReference type="Proteomes" id="UP001521184"/>
    </source>
</evidence>
<gene>
    <name evidence="1" type="ORF">SLS58_010789</name>
</gene>
<sequence>MFVSNPSGGLLGPIVAQFGQFDTSTGQSTVSKEYDVPLALLPPSLLDRTLKDVGLLVEQGPELLTTIIVGALQFDRVDNPGNALLKERQVPITGPIGNFIAQLIGAIW</sequence>